<evidence type="ECO:0000256" key="1">
    <source>
        <dbReference type="ARBA" id="ARBA00009437"/>
    </source>
</evidence>
<dbReference type="SUPFAM" id="SSF46785">
    <property type="entry name" value="Winged helix' DNA-binding domain"/>
    <property type="match status" value="1"/>
</dbReference>
<dbReference type="InterPro" id="IPR036388">
    <property type="entry name" value="WH-like_DNA-bd_sf"/>
</dbReference>
<name>A0ABT4DR83_9BACL</name>
<keyword evidence="4" id="KW-0804">Transcription</keyword>
<dbReference type="Gene3D" id="1.10.10.10">
    <property type="entry name" value="Winged helix-like DNA-binding domain superfamily/Winged helix DNA-binding domain"/>
    <property type="match status" value="1"/>
</dbReference>
<dbReference type="Pfam" id="PF00126">
    <property type="entry name" value="HTH_1"/>
    <property type="match status" value="1"/>
</dbReference>
<evidence type="ECO:0000256" key="3">
    <source>
        <dbReference type="ARBA" id="ARBA00023125"/>
    </source>
</evidence>
<dbReference type="InterPro" id="IPR005119">
    <property type="entry name" value="LysR_subst-bd"/>
</dbReference>
<dbReference type="InterPro" id="IPR000847">
    <property type="entry name" value="LysR_HTH_N"/>
</dbReference>
<dbReference type="PANTHER" id="PTHR30126:SF40">
    <property type="entry name" value="HTH-TYPE TRANSCRIPTIONAL REGULATOR GLTR"/>
    <property type="match status" value="1"/>
</dbReference>
<dbReference type="PANTHER" id="PTHR30126">
    <property type="entry name" value="HTH-TYPE TRANSCRIPTIONAL REGULATOR"/>
    <property type="match status" value="1"/>
</dbReference>
<evidence type="ECO:0000256" key="4">
    <source>
        <dbReference type="ARBA" id="ARBA00023163"/>
    </source>
</evidence>
<dbReference type="InterPro" id="IPR036390">
    <property type="entry name" value="WH_DNA-bd_sf"/>
</dbReference>
<feature type="domain" description="HTH lysR-type" evidence="5">
    <location>
        <begin position="1"/>
        <end position="58"/>
    </location>
</feature>
<keyword evidence="2" id="KW-0805">Transcription regulation</keyword>
<dbReference type="Proteomes" id="UP001207626">
    <property type="component" value="Unassembled WGS sequence"/>
</dbReference>
<dbReference type="PROSITE" id="PS50931">
    <property type="entry name" value="HTH_LYSR"/>
    <property type="match status" value="1"/>
</dbReference>
<keyword evidence="7" id="KW-1185">Reference proteome</keyword>
<evidence type="ECO:0000256" key="2">
    <source>
        <dbReference type="ARBA" id="ARBA00023015"/>
    </source>
</evidence>
<comment type="similarity">
    <text evidence="1">Belongs to the LysR transcriptional regulatory family.</text>
</comment>
<proteinExistence type="inferred from homology"/>
<accession>A0ABT4DR83</accession>
<gene>
    <name evidence="6" type="ORF">M5X09_09235</name>
</gene>
<dbReference type="RefSeq" id="WP_087433371.1">
    <property type="nucleotide sequence ID" value="NZ_JAMDLV010000049.1"/>
</dbReference>
<keyword evidence="3" id="KW-0238">DNA-binding</keyword>
<dbReference type="SUPFAM" id="SSF53850">
    <property type="entry name" value="Periplasmic binding protein-like II"/>
    <property type="match status" value="1"/>
</dbReference>
<comment type="caution">
    <text evidence="6">The sequence shown here is derived from an EMBL/GenBank/DDBJ whole genome shotgun (WGS) entry which is preliminary data.</text>
</comment>
<protein>
    <submittedName>
        <fullName evidence="6">LysR family transcriptional regulator</fullName>
    </submittedName>
</protein>
<evidence type="ECO:0000259" key="5">
    <source>
        <dbReference type="PROSITE" id="PS50931"/>
    </source>
</evidence>
<organism evidence="6 7">
    <name type="scientific">Paenibacillus apiarius</name>
    <dbReference type="NCBI Taxonomy" id="46240"/>
    <lineage>
        <taxon>Bacteria</taxon>
        <taxon>Bacillati</taxon>
        <taxon>Bacillota</taxon>
        <taxon>Bacilli</taxon>
        <taxon>Bacillales</taxon>
        <taxon>Paenibacillaceae</taxon>
        <taxon>Paenibacillus</taxon>
    </lineage>
</organism>
<reference evidence="6 7" key="1">
    <citation type="submission" date="2022-05" db="EMBL/GenBank/DDBJ databases">
        <title>Genome Sequencing of Bee-Associated Microbes.</title>
        <authorList>
            <person name="Dunlap C."/>
        </authorList>
    </citation>
    <scope>NUCLEOTIDE SEQUENCE [LARGE SCALE GENOMIC DNA]</scope>
    <source>
        <strain evidence="6 7">NRRL NRS-1438</strain>
    </source>
</reference>
<dbReference type="CDD" id="cd08442">
    <property type="entry name" value="PBP2_YofA_SoxR_like"/>
    <property type="match status" value="1"/>
</dbReference>
<evidence type="ECO:0000313" key="7">
    <source>
        <dbReference type="Proteomes" id="UP001207626"/>
    </source>
</evidence>
<dbReference type="Gene3D" id="3.40.190.290">
    <property type="match status" value="1"/>
</dbReference>
<evidence type="ECO:0000313" key="6">
    <source>
        <dbReference type="EMBL" id="MCY9519865.1"/>
    </source>
</evidence>
<sequence>MDVSDIHIFMAVVEHGSVSRAAEEMGYVQSNVTARIRLLEQELGHPLFHRHRRGMMLNAEGRKLLYYAERMTQLMNEMRKAFQDTDDPAGSLLIGSVETVVGLPDILSLFYQKYSKVDLSLVTGVTEKLTEEVLEYRLDGAFVSGPVTAANVEQHPVFDEELVLVCGRGVMEGQMRADLVRELLHRPLLVFRKGCGYRAKLEEWLQQEGISPTKVMEFGTLETIIGTVVAGLGITVVPRAAISKLEEEGALRVFRIPRPFNKVSVVYIRRGDAYLGEAERRFMETIEEIRTRRGSHIPLTTLLTIP</sequence>
<dbReference type="EMBL" id="JAMDLW010000010">
    <property type="protein sequence ID" value="MCY9519865.1"/>
    <property type="molecule type" value="Genomic_DNA"/>
</dbReference>
<dbReference type="Pfam" id="PF03466">
    <property type="entry name" value="LysR_substrate"/>
    <property type="match status" value="1"/>
</dbReference>